<evidence type="ECO:0000313" key="7">
    <source>
        <dbReference type="Proteomes" id="UP000295573"/>
    </source>
</evidence>
<evidence type="ECO:0000259" key="5">
    <source>
        <dbReference type="Pfam" id="PF00884"/>
    </source>
</evidence>
<feature type="domain" description="Sulfatase N-terminal" evidence="5">
    <location>
        <begin position="33"/>
        <end position="445"/>
    </location>
</feature>
<dbReference type="Proteomes" id="UP000295573">
    <property type="component" value="Unassembled WGS sequence"/>
</dbReference>
<dbReference type="SUPFAM" id="SSF53649">
    <property type="entry name" value="Alkaline phosphatase-like"/>
    <property type="match status" value="1"/>
</dbReference>
<dbReference type="PANTHER" id="PTHR42693:SF33">
    <property type="entry name" value="ARYLSULFATASE"/>
    <property type="match status" value="1"/>
</dbReference>
<keyword evidence="2" id="KW-0479">Metal-binding</keyword>
<evidence type="ECO:0000256" key="4">
    <source>
        <dbReference type="ARBA" id="ARBA00022837"/>
    </source>
</evidence>
<evidence type="ECO:0000313" key="6">
    <source>
        <dbReference type="EMBL" id="TCO50308.1"/>
    </source>
</evidence>
<dbReference type="InterPro" id="IPR050738">
    <property type="entry name" value="Sulfatase"/>
</dbReference>
<name>A0A4R2J0S4_9ACTN</name>
<dbReference type="GO" id="GO:0046872">
    <property type="term" value="F:metal ion binding"/>
    <property type="evidence" value="ECO:0007669"/>
    <property type="project" value="UniProtKB-KW"/>
</dbReference>
<dbReference type="EMBL" id="SLWR01000002">
    <property type="protein sequence ID" value="TCO50308.1"/>
    <property type="molecule type" value="Genomic_DNA"/>
</dbReference>
<dbReference type="InterPro" id="IPR000917">
    <property type="entry name" value="Sulfatase_N"/>
</dbReference>
<dbReference type="Gene3D" id="3.30.1120.10">
    <property type="match status" value="1"/>
</dbReference>
<comment type="similarity">
    <text evidence="1">Belongs to the sulfatase family.</text>
</comment>
<dbReference type="OrthoDB" id="9777306at2"/>
<comment type="caution">
    <text evidence="6">The sequence shown here is derived from an EMBL/GenBank/DDBJ whole genome shotgun (WGS) entry which is preliminary data.</text>
</comment>
<dbReference type="PANTHER" id="PTHR42693">
    <property type="entry name" value="ARYLSULFATASE FAMILY MEMBER"/>
    <property type="match status" value="1"/>
</dbReference>
<evidence type="ECO:0000256" key="1">
    <source>
        <dbReference type="ARBA" id="ARBA00008779"/>
    </source>
</evidence>
<dbReference type="CDD" id="cd16025">
    <property type="entry name" value="PAS_like"/>
    <property type="match status" value="1"/>
</dbReference>
<reference evidence="6 7" key="1">
    <citation type="journal article" date="2015" name="Stand. Genomic Sci.">
        <title>Genomic Encyclopedia of Bacterial and Archaeal Type Strains, Phase III: the genomes of soil and plant-associated and newly described type strains.</title>
        <authorList>
            <person name="Whitman W.B."/>
            <person name="Woyke T."/>
            <person name="Klenk H.P."/>
            <person name="Zhou Y."/>
            <person name="Lilburn T.G."/>
            <person name="Beck B.J."/>
            <person name="De Vos P."/>
            <person name="Vandamme P."/>
            <person name="Eisen J.A."/>
            <person name="Garrity G."/>
            <person name="Hugenholtz P."/>
            <person name="Kyrpides N.C."/>
        </authorList>
    </citation>
    <scope>NUCLEOTIDE SEQUENCE [LARGE SCALE GENOMIC DNA]</scope>
    <source>
        <strain evidence="6 7">VKM Ac-2541</strain>
    </source>
</reference>
<dbReference type="GO" id="GO:0004065">
    <property type="term" value="F:arylsulfatase activity"/>
    <property type="evidence" value="ECO:0007669"/>
    <property type="project" value="TreeGrafter"/>
</dbReference>
<dbReference type="InterPro" id="IPR024607">
    <property type="entry name" value="Sulfatase_CS"/>
</dbReference>
<protein>
    <submittedName>
        <fullName evidence="6">Arylsulfatase</fullName>
    </submittedName>
</protein>
<accession>A0A4R2J0S4</accession>
<dbReference type="Gene3D" id="3.40.720.10">
    <property type="entry name" value="Alkaline Phosphatase, subunit A"/>
    <property type="match status" value="1"/>
</dbReference>
<gene>
    <name evidence="6" type="ORF">EV646_102382</name>
</gene>
<keyword evidence="3" id="KW-0378">Hydrolase</keyword>
<dbReference type="InterPro" id="IPR017850">
    <property type="entry name" value="Alkaline_phosphatase_core_sf"/>
</dbReference>
<dbReference type="PROSITE" id="PS00523">
    <property type="entry name" value="SULFATASE_1"/>
    <property type="match status" value="1"/>
</dbReference>
<dbReference type="RefSeq" id="WP_132145563.1">
    <property type="nucleotide sequence ID" value="NZ_SLWR01000002.1"/>
</dbReference>
<keyword evidence="4" id="KW-0106">Calcium</keyword>
<keyword evidence="7" id="KW-1185">Reference proteome</keyword>
<proteinExistence type="inferred from homology"/>
<organism evidence="6 7">
    <name type="scientific">Kribbella antiqua</name>
    <dbReference type="NCBI Taxonomy" id="2512217"/>
    <lineage>
        <taxon>Bacteria</taxon>
        <taxon>Bacillati</taxon>
        <taxon>Actinomycetota</taxon>
        <taxon>Actinomycetes</taxon>
        <taxon>Propionibacteriales</taxon>
        <taxon>Kribbellaceae</taxon>
        <taxon>Kribbella</taxon>
    </lineage>
</organism>
<dbReference type="AlphaFoldDB" id="A0A4R2J0S4"/>
<sequence length="745" mass="82761">MSESQGFHGRIGLTHLDSVPHWAPVQAPPASAPNVVYVVLDDVGFADLGCFGSEIDTPTIDGLAAEGLRYVNFHATPLCSPTRASLLTGRNHHSVGMRLLSNLDTGYPNGRGHVTKAAATLAEMLVDSGYNTMCVGKWHLAPMEHTTASGPYDQWPLGRGFERYYGFLEAETDCFYPELYTDNHAIEAPGRPEDGYHLTTDLVDQAISLVRAQSSVTPEKPFFLHLAFAAAHAPHQAPQEYLDKYRGRYDEGWDVVRETRFRRQKELGLIPPDTRLPPRNDGVVPWADLTDDEHRLFARLQEAYAAMLDHTDAELRRFVEALAALGRLDNTMIVLMSDNGASQEGGKRGSLNPAAFQNGIEPDFAWNLEHLDEIGGPRGHSNYPWGWAQAGNTPFRRYKQNTHEGGVRVPLIVRYPNAIANPGEIRSQFHHVTDITPTVLDIVGVQAPEVYRGVPQLPLHGTPLTYTFGDAAAPTRHRTQYFEMFGHRAIWHDGWKAVAFHQRGTPYEDDRWELFDTTTDWSESDDVAERYPDKLAELQQRFWAEAGKYDVLPLDDRGFAVRAKVARPGSVRARRRFVYYRGMPHLPAAACPPTMNRSHRITAFVDRAASDGDGVLVALGGVATGFALFVKDGQLVFDHNYLGRHTVVRSESPIPVGTTELAVNVEQTGDRTASVQLLVGAQEVASTKLDAVLPHFHGWEGLDIGQDGASPVSPEYDDTFPYQGRLDRVEITLEDDDTPLFETVD</sequence>
<dbReference type="PROSITE" id="PS00149">
    <property type="entry name" value="SULFATASE_2"/>
    <property type="match status" value="1"/>
</dbReference>
<evidence type="ECO:0000256" key="2">
    <source>
        <dbReference type="ARBA" id="ARBA00022723"/>
    </source>
</evidence>
<dbReference type="Pfam" id="PF00884">
    <property type="entry name" value="Sulfatase"/>
    <property type="match status" value="1"/>
</dbReference>
<evidence type="ECO:0000256" key="3">
    <source>
        <dbReference type="ARBA" id="ARBA00022801"/>
    </source>
</evidence>